<feature type="non-terminal residue" evidence="1">
    <location>
        <position position="127"/>
    </location>
</feature>
<accession>A0A699JMD2</accession>
<comment type="caution">
    <text evidence="1">The sequence shown here is derived from an EMBL/GenBank/DDBJ whole genome shotgun (WGS) entry which is preliminary data.</text>
</comment>
<sequence length="127" mass="14631">MGYIWMVTLGEFGVDGLANYLQEYTLFWLVLEVVVEGASKNGVVVHENFHAILDQFMENGCHTTLESCWHNFEKPGFLMANNAEEMTTRILLFSWRKAYLVTDTIKRTKSKQTEQNQAQNGKHGKVR</sequence>
<evidence type="ECO:0000313" key="1">
    <source>
        <dbReference type="EMBL" id="GFA41502.1"/>
    </source>
</evidence>
<protein>
    <submittedName>
        <fullName evidence="1">Uncharacterized protein</fullName>
    </submittedName>
</protein>
<name>A0A699JMD2_TANCI</name>
<reference evidence="1" key="1">
    <citation type="journal article" date="2019" name="Sci. Rep.">
        <title>Draft genome of Tanacetum cinerariifolium, the natural source of mosquito coil.</title>
        <authorList>
            <person name="Yamashiro T."/>
            <person name="Shiraishi A."/>
            <person name="Satake H."/>
            <person name="Nakayama K."/>
        </authorList>
    </citation>
    <scope>NUCLEOTIDE SEQUENCE</scope>
</reference>
<organism evidence="1">
    <name type="scientific">Tanacetum cinerariifolium</name>
    <name type="common">Dalmatian daisy</name>
    <name type="synonym">Chrysanthemum cinerariifolium</name>
    <dbReference type="NCBI Taxonomy" id="118510"/>
    <lineage>
        <taxon>Eukaryota</taxon>
        <taxon>Viridiplantae</taxon>
        <taxon>Streptophyta</taxon>
        <taxon>Embryophyta</taxon>
        <taxon>Tracheophyta</taxon>
        <taxon>Spermatophyta</taxon>
        <taxon>Magnoliopsida</taxon>
        <taxon>eudicotyledons</taxon>
        <taxon>Gunneridae</taxon>
        <taxon>Pentapetalae</taxon>
        <taxon>asterids</taxon>
        <taxon>campanulids</taxon>
        <taxon>Asterales</taxon>
        <taxon>Asteraceae</taxon>
        <taxon>Asteroideae</taxon>
        <taxon>Anthemideae</taxon>
        <taxon>Anthemidinae</taxon>
        <taxon>Tanacetum</taxon>
    </lineage>
</organism>
<dbReference type="EMBL" id="BKCJ010419924">
    <property type="protein sequence ID" value="GFA41502.1"/>
    <property type="molecule type" value="Genomic_DNA"/>
</dbReference>
<gene>
    <name evidence="1" type="ORF">Tci_613474</name>
</gene>
<dbReference type="AlphaFoldDB" id="A0A699JMD2"/>
<proteinExistence type="predicted"/>